<name>A0A928VSI4_9CYAN</name>
<gene>
    <name evidence="2" type="ORF">IQ266_20820</name>
</gene>
<organism evidence="2 3">
    <name type="scientific">Romeriopsis navalis LEGE 11480</name>
    <dbReference type="NCBI Taxonomy" id="2777977"/>
    <lineage>
        <taxon>Bacteria</taxon>
        <taxon>Bacillati</taxon>
        <taxon>Cyanobacteriota</taxon>
        <taxon>Cyanophyceae</taxon>
        <taxon>Leptolyngbyales</taxon>
        <taxon>Leptolyngbyaceae</taxon>
        <taxon>Romeriopsis</taxon>
        <taxon>Romeriopsis navalis</taxon>
    </lineage>
</organism>
<sequence>MSNLKLNLVTALERIPGITHQPWPERDDGFSTIHFHDREIAHFHNFNEIDLRLGRRLIKQEKLTPPTDSIHHPKRSANSQFLEMRFTQTQDIQRIVHLVKLLTGMAGA</sequence>
<dbReference type="InterPro" id="IPR040841">
    <property type="entry name" value="Luciferase_dom"/>
</dbReference>
<evidence type="ECO:0000313" key="3">
    <source>
        <dbReference type="Proteomes" id="UP000625316"/>
    </source>
</evidence>
<dbReference type="Proteomes" id="UP000625316">
    <property type="component" value="Unassembled WGS sequence"/>
</dbReference>
<dbReference type="AlphaFoldDB" id="A0A928VSI4"/>
<reference evidence="2" key="1">
    <citation type="submission" date="2020-10" db="EMBL/GenBank/DDBJ databases">
        <authorList>
            <person name="Castelo-Branco R."/>
            <person name="Eusebio N."/>
            <person name="Adriana R."/>
            <person name="Vieira A."/>
            <person name="Brugerolle De Fraissinette N."/>
            <person name="Rezende De Castro R."/>
            <person name="Schneider M.P."/>
            <person name="Vasconcelos V."/>
            <person name="Leao P.N."/>
        </authorList>
    </citation>
    <scope>NUCLEOTIDE SEQUENCE</scope>
    <source>
        <strain evidence="2">LEGE 11480</strain>
    </source>
</reference>
<dbReference type="EMBL" id="JADEXQ010000092">
    <property type="protein sequence ID" value="MBE9032186.1"/>
    <property type="molecule type" value="Genomic_DNA"/>
</dbReference>
<protein>
    <submittedName>
        <fullName evidence="2">DUF5519 family protein</fullName>
    </submittedName>
</protein>
<evidence type="ECO:0000259" key="1">
    <source>
        <dbReference type="Pfam" id="PF17648"/>
    </source>
</evidence>
<dbReference type="Pfam" id="PF17648">
    <property type="entry name" value="Luciferase"/>
    <property type="match status" value="1"/>
</dbReference>
<keyword evidence="3" id="KW-1185">Reference proteome</keyword>
<dbReference type="RefSeq" id="WP_405127639.1">
    <property type="nucleotide sequence ID" value="NZ_JADEXQ010000092.1"/>
</dbReference>
<proteinExistence type="predicted"/>
<evidence type="ECO:0000313" key="2">
    <source>
        <dbReference type="EMBL" id="MBE9032186.1"/>
    </source>
</evidence>
<comment type="caution">
    <text evidence="2">The sequence shown here is derived from an EMBL/GenBank/DDBJ whole genome shotgun (WGS) entry which is preliminary data.</text>
</comment>
<feature type="domain" description="Luciferase" evidence="1">
    <location>
        <begin position="38"/>
        <end position="100"/>
    </location>
</feature>
<accession>A0A928VSI4</accession>